<evidence type="ECO:0000313" key="3">
    <source>
        <dbReference type="Proteomes" id="UP000501602"/>
    </source>
</evidence>
<dbReference type="Pfam" id="PF07143">
    <property type="entry name" value="CrtC"/>
    <property type="match status" value="1"/>
</dbReference>
<gene>
    <name evidence="2" type="ORF">HER31_06795</name>
</gene>
<dbReference type="Proteomes" id="UP000501602">
    <property type="component" value="Chromosome"/>
</dbReference>
<dbReference type="PANTHER" id="PTHR38591:SF1">
    <property type="entry name" value="BLL1000 PROTEIN"/>
    <property type="match status" value="1"/>
</dbReference>
<dbReference type="PROSITE" id="PS51257">
    <property type="entry name" value="PROKAR_LIPOPROTEIN"/>
    <property type="match status" value="1"/>
</dbReference>
<dbReference type="Pfam" id="PF17186">
    <property type="entry name" value="Lipocalin_9"/>
    <property type="match status" value="1"/>
</dbReference>
<protein>
    <recommendedName>
        <fullName evidence="1">AttH domain-containing protein</fullName>
    </recommendedName>
</protein>
<feature type="domain" description="AttH" evidence="1">
    <location>
        <begin position="58"/>
        <end position="224"/>
    </location>
</feature>
<dbReference type="PANTHER" id="PTHR38591">
    <property type="entry name" value="HYDROLASE"/>
    <property type="match status" value="1"/>
</dbReference>
<name>A0A6H1UCN0_9GAMM</name>
<keyword evidence="3" id="KW-1185">Reference proteome</keyword>
<sequence length="354" mass="39233">MTRVLVVLLFAIAIGGCSEQPTNEGINDTSNSRGAKVVAGKPISFPKDHGPHNDYGLEWWYLTANVTDQNGLHHGIQYTLFRFLGPTADQGEWWDGQWYMGHLMWEHQGQHLAWERFGRGVGQAGVVAMPFAAWVDDWRLQSVGDDYLPLALTATTAELTLDLVLADSPLVLHGDQGFSDKSGDGSLASYYYSLPRLQVSGSISADGEPFQVNGTAWLDREWSSALLDDRFSGWDWLALNFDDGDNMMLFCLRGDGHASNCEATWIDANGTVSTFGGDRFSLAPSNFVEVDGGDYPLEWRVVVPHKEIDVMVRSRSNDQLNRLSTTYWEGPTIISGSNSGYGFIEMTGRGEDFR</sequence>
<dbReference type="Gene3D" id="2.40.370.10">
    <property type="entry name" value="AttH-like domain"/>
    <property type="match status" value="2"/>
</dbReference>
<dbReference type="InterPro" id="IPR023374">
    <property type="entry name" value="AttH-like_dom_sf"/>
</dbReference>
<dbReference type="KEGG" id="fes:HER31_06795"/>
<dbReference type="RefSeq" id="WP_168659860.1">
    <property type="nucleotide sequence ID" value="NZ_CP051180.1"/>
</dbReference>
<evidence type="ECO:0000313" key="2">
    <source>
        <dbReference type="EMBL" id="QIZ76598.1"/>
    </source>
</evidence>
<dbReference type="AlphaFoldDB" id="A0A6H1UCN0"/>
<dbReference type="EMBL" id="CP051180">
    <property type="protein sequence ID" value="QIZ76598.1"/>
    <property type="molecule type" value="Genomic_DNA"/>
</dbReference>
<accession>A0A6H1UCN0</accession>
<dbReference type="SUPFAM" id="SSF159245">
    <property type="entry name" value="AttH-like"/>
    <property type="match status" value="1"/>
</dbReference>
<reference evidence="2 3" key="1">
    <citation type="submission" date="2020-04" db="EMBL/GenBank/DDBJ databases">
        <title>Ferrimonas sp. S7 isolated from sea water.</title>
        <authorList>
            <person name="Bae S.S."/>
            <person name="Baek K."/>
        </authorList>
    </citation>
    <scope>NUCLEOTIDE SEQUENCE [LARGE SCALE GENOMIC DNA]</scope>
    <source>
        <strain evidence="2 3">S7</strain>
    </source>
</reference>
<proteinExistence type="predicted"/>
<evidence type="ECO:0000259" key="1">
    <source>
        <dbReference type="Pfam" id="PF07143"/>
    </source>
</evidence>
<organism evidence="2 3">
    <name type="scientific">Ferrimonas lipolytica</name>
    <dbReference type="NCBI Taxonomy" id="2724191"/>
    <lineage>
        <taxon>Bacteria</taxon>
        <taxon>Pseudomonadati</taxon>
        <taxon>Pseudomonadota</taxon>
        <taxon>Gammaproteobacteria</taxon>
        <taxon>Alteromonadales</taxon>
        <taxon>Ferrimonadaceae</taxon>
        <taxon>Ferrimonas</taxon>
    </lineage>
</organism>
<dbReference type="InterPro" id="IPR010791">
    <property type="entry name" value="AttH_dom"/>
</dbReference>